<gene>
    <name evidence="2" type="ORF">BD289DRAFT_452035</name>
</gene>
<name>A0A2T3ACR8_9PEZI</name>
<dbReference type="Proteomes" id="UP000241462">
    <property type="component" value="Unassembled WGS sequence"/>
</dbReference>
<keyword evidence="3" id="KW-1185">Reference proteome</keyword>
<evidence type="ECO:0000313" key="3">
    <source>
        <dbReference type="Proteomes" id="UP000241462"/>
    </source>
</evidence>
<dbReference type="InParanoid" id="A0A2T3ACR8"/>
<proteinExistence type="predicted"/>
<evidence type="ECO:0000313" key="2">
    <source>
        <dbReference type="EMBL" id="PSR92010.1"/>
    </source>
</evidence>
<feature type="region of interest" description="Disordered" evidence="1">
    <location>
        <begin position="230"/>
        <end position="285"/>
    </location>
</feature>
<evidence type="ECO:0000256" key="1">
    <source>
        <dbReference type="SAM" id="MobiDB-lite"/>
    </source>
</evidence>
<dbReference type="AlphaFoldDB" id="A0A2T3ACR8"/>
<protein>
    <submittedName>
        <fullName evidence="2">Uncharacterized protein</fullName>
    </submittedName>
</protein>
<organism evidence="2 3">
    <name type="scientific">Coniella lustricola</name>
    <dbReference type="NCBI Taxonomy" id="2025994"/>
    <lineage>
        <taxon>Eukaryota</taxon>
        <taxon>Fungi</taxon>
        <taxon>Dikarya</taxon>
        <taxon>Ascomycota</taxon>
        <taxon>Pezizomycotina</taxon>
        <taxon>Sordariomycetes</taxon>
        <taxon>Sordariomycetidae</taxon>
        <taxon>Diaporthales</taxon>
        <taxon>Schizoparmaceae</taxon>
        <taxon>Coniella</taxon>
    </lineage>
</organism>
<reference evidence="2 3" key="1">
    <citation type="journal article" date="2018" name="Mycol. Prog.">
        <title>Coniella lustricola, a new species from submerged detritus.</title>
        <authorList>
            <person name="Raudabaugh D.B."/>
            <person name="Iturriaga T."/>
            <person name="Carver A."/>
            <person name="Mondo S."/>
            <person name="Pangilinan J."/>
            <person name="Lipzen A."/>
            <person name="He G."/>
            <person name="Amirebrahimi M."/>
            <person name="Grigoriev I.V."/>
            <person name="Miller A.N."/>
        </authorList>
    </citation>
    <scope>NUCLEOTIDE SEQUENCE [LARGE SCALE GENOMIC DNA]</scope>
    <source>
        <strain evidence="2 3">B22-T-1</strain>
    </source>
</reference>
<accession>A0A2T3ACR8</accession>
<feature type="compositionally biased region" description="Polar residues" evidence="1">
    <location>
        <begin position="244"/>
        <end position="255"/>
    </location>
</feature>
<dbReference type="OrthoDB" id="5224009at2759"/>
<feature type="compositionally biased region" description="Polar residues" evidence="1">
    <location>
        <begin position="262"/>
        <end position="285"/>
    </location>
</feature>
<dbReference type="EMBL" id="KZ678412">
    <property type="protein sequence ID" value="PSR92010.1"/>
    <property type="molecule type" value="Genomic_DNA"/>
</dbReference>
<sequence length="328" mass="36210">MSMASPSQLKGSGAADTIKNHKPLLSIDTQTATDLRARTVTGNIRSAPVGTRLDRGIPPMFKAVDLHCAKVASIMDPGSWGAQHFDEATHVKMPITDYGDVSETLSDGTENSECDQVHHNREHSDFCPLQIMESNDSFPIATGHIHLGVDKEDVEIVGIHPYARLPETSNDTMIISVRVSRTCDFLDRAAVIDRPRKNNRQRRVDEWTGLDDQFGRLAHIQQDDVFGVQPTSVQSLGPGDDSTDPVSKSIHTQWRNPDGSVTKPSNLHKGSQISSQNAKSAVYKTSVTLEERRRFEDLLDRLRANPAKNNSTETSLSHCQRILIGQGE</sequence>